<proteinExistence type="predicted"/>
<organism evidence="3 4">
    <name type="scientific">Chilo suppressalis</name>
    <name type="common">Asiatic rice borer moth</name>
    <dbReference type="NCBI Taxonomy" id="168631"/>
    <lineage>
        <taxon>Eukaryota</taxon>
        <taxon>Metazoa</taxon>
        <taxon>Ecdysozoa</taxon>
        <taxon>Arthropoda</taxon>
        <taxon>Hexapoda</taxon>
        <taxon>Insecta</taxon>
        <taxon>Pterygota</taxon>
        <taxon>Neoptera</taxon>
        <taxon>Endopterygota</taxon>
        <taxon>Lepidoptera</taxon>
        <taxon>Glossata</taxon>
        <taxon>Ditrysia</taxon>
        <taxon>Pyraloidea</taxon>
        <taxon>Crambidae</taxon>
        <taxon>Crambinae</taxon>
        <taxon>Chilo</taxon>
    </lineage>
</organism>
<protein>
    <submittedName>
        <fullName evidence="3">Uncharacterized protein</fullName>
    </submittedName>
</protein>
<keyword evidence="4" id="KW-1185">Reference proteome</keyword>
<feature type="signal peptide" evidence="2">
    <location>
        <begin position="1"/>
        <end position="28"/>
    </location>
</feature>
<accession>A0ABN8BE23</accession>
<feature type="transmembrane region" description="Helical" evidence="1">
    <location>
        <begin position="455"/>
        <end position="480"/>
    </location>
</feature>
<evidence type="ECO:0000256" key="1">
    <source>
        <dbReference type="SAM" id="Phobius"/>
    </source>
</evidence>
<keyword evidence="2" id="KW-0732">Signal</keyword>
<keyword evidence="1" id="KW-1133">Transmembrane helix</keyword>
<keyword evidence="1" id="KW-0472">Membrane</keyword>
<dbReference type="EMBL" id="OU963901">
    <property type="protein sequence ID" value="CAH0407202.1"/>
    <property type="molecule type" value="Genomic_DNA"/>
</dbReference>
<name>A0ABN8BE23_CHISP</name>
<evidence type="ECO:0000313" key="4">
    <source>
        <dbReference type="Proteomes" id="UP001153292"/>
    </source>
</evidence>
<gene>
    <name evidence="3" type="ORF">CHILSU_LOCUS10596</name>
</gene>
<reference evidence="3" key="1">
    <citation type="submission" date="2021-12" db="EMBL/GenBank/DDBJ databases">
        <authorList>
            <person name="King R."/>
        </authorList>
    </citation>
    <scope>NUCLEOTIDE SEQUENCE</scope>
</reference>
<sequence length="504" mass="56237">MCRGRFFTILLSLSATVWPLFFQMVVTAIDVKKTCEVRVELKDRMINVINKDELCSCLMYEKSASIIHKTPEPCELKIDNSGEKLAISADNICECAGYRMSDKGKENTTTSETHLNATTAFAVADFESTKHKIATTTDIPIVKLKETDVTHLAESTVSKSEITETKSSDASTVIIVKSTVTSTDGGTRKISTISSGLGTTEKIEVFETTNTPKDLDLIKIDKLKRHITETSMIVTPSTTKNLDELNTTFRTITDIIPLFVESKSSTILTDSTKSIDKTTTAETVVTNMTDITNSTIIKSRPTRTTTIFFPKEAITNLKVSRKTNTVEFSTTTSTSDSVRTKHSYDFSNKTSTAKLDGKESTSATNVDYTSKLPIPKTTSIYFFTTELEIKNITDRNFSLSDDYKTRKEHKEDYPTKKDSSHTRSTVDITTSVVNTTQTFIINSNDAERIKEDHSIINIVLIVVILCLFVVLLLVCLKVFFKYFRSGSYVLPRSADRNIEMECKG</sequence>
<evidence type="ECO:0000256" key="2">
    <source>
        <dbReference type="SAM" id="SignalP"/>
    </source>
</evidence>
<keyword evidence="1" id="KW-0812">Transmembrane</keyword>
<feature type="chain" id="PRO_5045590263" evidence="2">
    <location>
        <begin position="29"/>
        <end position="504"/>
    </location>
</feature>
<dbReference type="Proteomes" id="UP001153292">
    <property type="component" value="Chromosome 8"/>
</dbReference>
<evidence type="ECO:0000313" key="3">
    <source>
        <dbReference type="EMBL" id="CAH0407202.1"/>
    </source>
</evidence>